<dbReference type="Proteomes" id="UP000887575">
    <property type="component" value="Unassembled WGS sequence"/>
</dbReference>
<keyword evidence="5" id="KW-0378">Hydrolase</keyword>
<evidence type="ECO:0000256" key="7">
    <source>
        <dbReference type="SAM" id="SignalP"/>
    </source>
</evidence>
<evidence type="ECO:0000256" key="2">
    <source>
        <dbReference type="ARBA" id="ARBA00007401"/>
    </source>
</evidence>
<accession>A0AAF3EQT4</accession>
<dbReference type="InterPro" id="IPR006104">
    <property type="entry name" value="Glyco_hydro_2_N"/>
</dbReference>
<comment type="similarity">
    <text evidence="2">Belongs to the glycosyl hydrolase 2 family.</text>
</comment>
<name>A0AAF3EQT4_9BILA</name>
<dbReference type="GO" id="GO:0005615">
    <property type="term" value="C:extracellular space"/>
    <property type="evidence" value="ECO:0007669"/>
    <property type="project" value="TreeGrafter"/>
</dbReference>
<evidence type="ECO:0000256" key="4">
    <source>
        <dbReference type="ARBA" id="ARBA00016205"/>
    </source>
</evidence>
<evidence type="ECO:0000256" key="6">
    <source>
        <dbReference type="ARBA" id="ARBA00023295"/>
    </source>
</evidence>
<dbReference type="PANTHER" id="PTHR10066:SF67">
    <property type="entry name" value="BETA-GLUCURONIDASE"/>
    <property type="match status" value="1"/>
</dbReference>
<dbReference type="InterPro" id="IPR006103">
    <property type="entry name" value="Glyco_hydro_2_cat"/>
</dbReference>
<evidence type="ECO:0000256" key="1">
    <source>
        <dbReference type="ARBA" id="ARBA00003025"/>
    </source>
</evidence>
<dbReference type="EC" id="3.2.1.31" evidence="3"/>
<protein>
    <recommendedName>
        <fullName evidence="4">Beta-glucuronidase</fullName>
        <ecNumber evidence="3">3.2.1.31</ecNumber>
    </recommendedName>
</protein>
<dbReference type="WBParaSite" id="MBELARI_LOCUS16452">
    <property type="protein sequence ID" value="MBELARI_LOCUS16452"/>
    <property type="gene ID" value="MBELARI_LOCUS16452"/>
</dbReference>
<feature type="domain" description="Glycosyl hydrolases family 2 sugar binding" evidence="10">
    <location>
        <begin position="30"/>
        <end position="164"/>
    </location>
</feature>
<feature type="domain" description="Glycoside hydrolase family 2 catalytic" evidence="9">
    <location>
        <begin position="283"/>
        <end position="578"/>
    </location>
</feature>
<dbReference type="FunFam" id="3.20.20.80:FF:000080">
    <property type="entry name" value="Beta-glucuronidase UidA"/>
    <property type="match status" value="1"/>
</dbReference>
<dbReference type="PRINTS" id="PR00132">
    <property type="entry name" value="GLHYDRLASE2"/>
</dbReference>
<keyword evidence="7" id="KW-0732">Signal</keyword>
<proteinExistence type="inferred from homology"/>
<evidence type="ECO:0000256" key="3">
    <source>
        <dbReference type="ARBA" id="ARBA00012761"/>
    </source>
</evidence>
<feature type="domain" description="Glycoside hydrolase family 2 immunoglobulin-like beta-sandwich" evidence="8">
    <location>
        <begin position="182"/>
        <end position="278"/>
    </location>
</feature>
<evidence type="ECO:0000256" key="5">
    <source>
        <dbReference type="ARBA" id="ARBA00022801"/>
    </source>
</evidence>
<dbReference type="InterPro" id="IPR006102">
    <property type="entry name" value="Ig-like_GH2"/>
</dbReference>
<feature type="chain" id="PRO_5042131802" description="Beta-glucuronidase" evidence="7">
    <location>
        <begin position="19"/>
        <end position="583"/>
    </location>
</feature>
<dbReference type="InterPro" id="IPR023232">
    <property type="entry name" value="Glyco_hydro_2_AS"/>
</dbReference>
<dbReference type="GO" id="GO:0019391">
    <property type="term" value="P:glucuronoside catabolic process"/>
    <property type="evidence" value="ECO:0007669"/>
    <property type="project" value="TreeGrafter"/>
</dbReference>
<feature type="signal peptide" evidence="7">
    <location>
        <begin position="1"/>
        <end position="18"/>
    </location>
</feature>
<dbReference type="InterPro" id="IPR008979">
    <property type="entry name" value="Galactose-bd-like_sf"/>
</dbReference>
<evidence type="ECO:0000259" key="9">
    <source>
        <dbReference type="Pfam" id="PF02836"/>
    </source>
</evidence>
<dbReference type="Pfam" id="PF02837">
    <property type="entry name" value="Glyco_hydro_2_N"/>
    <property type="match status" value="1"/>
</dbReference>
<dbReference type="InterPro" id="IPR006101">
    <property type="entry name" value="Glyco_hydro_2"/>
</dbReference>
<evidence type="ECO:0000259" key="10">
    <source>
        <dbReference type="Pfam" id="PF02837"/>
    </source>
</evidence>
<dbReference type="GO" id="GO:0004566">
    <property type="term" value="F:beta-glucuronidase activity"/>
    <property type="evidence" value="ECO:0007669"/>
    <property type="project" value="UniProtKB-EC"/>
</dbReference>
<dbReference type="GO" id="GO:0030246">
    <property type="term" value="F:carbohydrate binding"/>
    <property type="evidence" value="ECO:0007669"/>
    <property type="project" value="TreeGrafter"/>
</dbReference>
<dbReference type="SUPFAM" id="SSF49785">
    <property type="entry name" value="Galactose-binding domain-like"/>
    <property type="match status" value="1"/>
</dbReference>
<dbReference type="Gene3D" id="2.60.120.260">
    <property type="entry name" value="Galactose-binding domain-like"/>
    <property type="match status" value="1"/>
</dbReference>
<dbReference type="InterPro" id="IPR017853">
    <property type="entry name" value="GH"/>
</dbReference>
<reference evidence="12" key="1">
    <citation type="submission" date="2024-02" db="UniProtKB">
        <authorList>
            <consortium name="WormBaseParasite"/>
        </authorList>
    </citation>
    <scope>IDENTIFICATION</scope>
</reference>
<dbReference type="Pfam" id="PF00703">
    <property type="entry name" value="Glyco_hydro_2"/>
    <property type="match status" value="1"/>
</dbReference>
<evidence type="ECO:0000313" key="11">
    <source>
        <dbReference type="Proteomes" id="UP000887575"/>
    </source>
</evidence>
<keyword evidence="11" id="KW-1185">Reference proteome</keyword>
<evidence type="ECO:0000259" key="8">
    <source>
        <dbReference type="Pfam" id="PF00703"/>
    </source>
</evidence>
<dbReference type="Gene3D" id="3.20.20.80">
    <property type="entry name" value="Glycosidases"/>
    <property type="match status" value="1"/>
</dbReference>
<dbReference type="InterPro" id="IPR013783">
    <property type="entry name" value="Ig-like_fold"/>
</dbReference>
<dbReference type="PROSITE" id="PS00608">
    <property type="entry name" value="GLYCOSYL_HYDROL_F2_2"/>
    <property type="match status" value="1"/>
</dbReference>
<organism evidence="11 12">
    <name type="scientific">Mesorhabditis belari</name>
    <dbReference type="NCBI Taxonomy" id="2138241"/>
    <lineage>
        <taxon>Eukaryota</taxon>
        <taxon>Metazoa</taxon>
        <taxon>Ecdysozoa</taxon>
        <taxon>Nematoda</taxon>
        <taxon>Chromadorea</taxon>
        <taxon>Rhabditida</taxon>
        <taxon>Rhabditina</taxon>
        <taxon>Rhabditomorpha</taxon>
        <taxon>Rhabditoidea</taxon>
        <taxon>Rhabditidae</taxon>
        <taxon>Mesorhabditinae</taxon>
        <taxon>Mesorhabditis</taxon>
    </lineage>
</organism>
<dbReference type="GO" id="GO:0005975">
    <property type="term" value="P:carbohydrate metabolic process"/>
    <property type="evidence" value="ECO:0007669"/>
    <property type="project" value="InterPro"/>
</dbReference>
<sequence length="583" mass="67746">MIRLIFLSSIWMISLKAGLFVQKNDYRSYEDLSGLWTFVREESNGGDAGIRKRYYEQDLSKHQNASVMPVPCAFNDMSTEAALRDHVGWVWYQKKEFISMRDKGQLLFLRFESAQYYAIVYFNAKEIGQHIGGHLPFSFDVTQHVRFGAENVITVAVNNTLSWSTIPQADFVYKASKKKPITYIEDITIVANHIGSLFWKIKLNEESDANEVDVEIRVLDGNEEIYFAKGVTGSGNVMDVKPWWPRGMGDPNLYTMRVILRSSTDQILDSYDEQFGFRSITFDKDKIYINKKPFYCLGFGMHEDFDVHGRGYNQAVMTKDLNLFEWMGANCYRTSHYPYAQERIRESDRRGIAVILETPAVGLKVFTNFNLKLHQQIVTEMIERDKNHPSVIMWSISNEPHTEKDEAREYFRSLIDLAHKIDATRPVTVVYGPSWWSNDKTADLLDIVCVNRYYGWYDDMGYLDTINQSVIWDYTNWREKFGKPILVTEYGADSIVGLNQFPSVDFSEQYQNDLVKETHKAFDYLRANNVITGEMIWNFADFMTSMTALRAVGNHKGVFTRNRQAKMAAYTLRDRYLKLLKQN</sequence>
<dbReference type="Gene3D" id="2.60.40.10">
    <property type="entry name" value="Immunoglobulins"/>
    <property type="match status" value="1"/>
</dbReference>
<dbReference type="PANTHER" id="PTHR10066">
    <property type="entry name" value="BETA-GLUCURONIDASE"/>
    <property type="match status" value="1"/>
</dbReference>
<dbReference type="SUPFAM" id="SSF49303">
    <property type="entry name" value="beta-Galactosidase/glucuronidase domain"/>
    <property type="match status" value="1"/>
</dbReference>
<dbReference type="InterPro" id="IPR036156">
    <property type="entry name" value="Beta-gal/glucu_dom_sf"/>
</dbReference>
<dbReference type="AlphaFoldDB" id="A0AAF3EQT4"/>
<comment type="function">
    <text evidence="1">Plays an important role in the degradation of dermatan and keratan sulfates.</text>
</comment>
<evidence type="ECO:0000313" key="12">
    <source>
        <dbReference type="WBParaSite" id="MBELARI_LOCUS16452"/>
    </source>
</evidence>
<dbReference type="Pfam" id="PF02836">
    <property type="entry name" value="Glyco_hydro_2_C"/>
    <property type="match status" value="1"/>
</dbReference>
<dbReference type="SUPFAM" id="SSF51445">
    <property type="entry name" value="(Trans)glycosidases"/>
    <property type="match status" value="1"/>
</dbReference>
<keyword evidence="6" id="KW-0326">Glycosidase</keyword>